<dbReference type="NCBIfam" id="TIGR00492">
    <property type="entry name" value="alr"/>
    <property type="match status" value="1"/>
</dbReference>
<comment type="pathway">
    <text evidence="7">Amino-acid biosynthesis; D-alanine biosynthesis; D-alanine from L-alanine: step 1/1.</text>
</comment>
<dbReference type="STRING" id="390807.SAMN04488095_0660"/>
<evidence type="ECO:0000256" key="4">
    <source>
        <dbReference type="ARBA" id="ARBA00013089"/>
    </source>
</evidence>
<dbReference type="Proteomes" id="UP000199110">
    <property type="component" value="Unassembled WGS sequence"/>
</dbReference>
<evidence type="ECO:0000313" key="11">
    <source>
        <dbReference type="EMBL" id="SFI37131.1"/>
    </source>
</evidence>
<dbReference type="SMART" id="SM01005">
    <property type="entry name" value="Ala_racemase_C"/>
    <property type="match status" value="1"/>
</dbReference>
<accession>A0A1I3HN70</accession>
<reference evidence="11 12" key="1">
    <citation type="submission" date="2016-10" db="EMBL/GenBank/DDBJ databases">
        <authorList>
            <person name="de Groot N.N."/>
        </authorList>
    </citation>
    <scope>NUCLEOTIDE SEQUENCE [LARGE SCALE GENOMIC DNA]</scope>
    <source>
        <strain evidence="11 12">DSM 19073</strain>
    </source>
</reference>
<dbReference type="EMBL" id="FORA01000001">
    <property type="protein sequence ID" value="SFI37131.1"/>
    <property type="molecule type" value="Genomic_DNA"/>
</dbReference>
<evidence type="ECO:0000256" key="3">
    <source>
        <dbReference type="ARBA" id="ARBA00007880"/>
    </source>
</evidence>
<comment type="catalytic activity">
    <reaction evidence="1 7">
        <text>L-alanine = D-alanine</text>
        <dbReference type="Rhea" id="RHEA:20249"/>
        <dbReference type="ChEBI" id="CHEBI:57416"/>
        <dbReference type="ChEBI" id="CHEBI:57972"/>
        <dbReference type="EC" id="5.1.1.1"/>
    </reaction>
</comment>
<dbReference type="GO" id="GO:0008784">
    <property type="term" value="F:alanine racemase activity"/>
    <property type="evidence" value="ECO:0007669"/>
    <property type="project" value="UniProtKB-UniRule"/>
</dbReference>
<evidence type="ECO:0000259" key="10">
    <source>
        <dbReference type="SMART" id="SM01005"/>
    </source>
</evidence>
<dbReference type="OrthoDB" id="9813814at2"/>
<comment type="similarity">
    <text evidence="3 7">Belongs to the alanine racemase family.</text>
</comment>
<dbReference type="InterPro" id="IPR020622">
    <property type="entry name" value="Ala_racemase_pyridoxalP-BS"/>
</dbReference>
<dbReference type="InterPro" id="IPR000821">
    <property type="entry name" value="Ala_racemase"/>
</dbReference>
<protein>
    <recommendedName>
        <fullName evidence="4 7">Alanine racemase</fullName>
        <ecNumber evidence="4 7">5.1.1.1</ecNumber>
    </recommendedName>
</protein>
<dbReference type="SUPFAM" id="SSF50621">
    <property type="entry name" value="Alanine racemase C-terminal domain-like"/>
    <property type="match status" value="1"/>
</dbReference>
<keyword evidence="5 7" id="KW-0663">Pyridoxal phosphate</keyword>
<evidence type="ECO:0000256" key="2">
    <source>
        <dbReference type="ARBA" id="ARBA00001933"/>
    </source>
</evidence>
<dbReference type="InterPro" id="IPR009006">
    <property type="entry name" value="Ala_racemase/Decarboxylase_C"/>
</dbReference>
<dbReference type="InterPro" id="IPR011079">
    <property type="entry name" value="Ala_racemase_C"/>
</dbReference>
<dbReference type="PROSITE" id="PS00395">
    <property type="entry name" value="ALANINE_RACEMASE"/>
    <property type="match status" value="1"/>
</dbReference>
<dbReference type="Gene3D" id="2.40.37.10">
    <property type="entry name" value="Lyase, Ornithine Decarboxylase, Chain A, domain 1"/>
    <property type="match status" value="1"/>
</dbReference>
<feature type="binding site" evidence="7 9">
    <location>
        <position position="130"/>
    </location>
    <ligand>
        <name>substrate</name>
    </ligand>
</feature>
<dbReference type="PRINTS" id="PR00992">
    <property type="entry name" value="ALARACEMASE"/>
</dbReference>
<dbReference type="CDD" id="cd00430">
    <property type="entry name" value="PLPDE_III_AR"/>
    <property type="match status" value="1"/>
</dbReference>
<dbReference type="GO" id="GO:0005829">
    <property type="term" value="C:cytosol"/>
    <property type="evidence" value="ECO:0007669"/>
    <property type="project" value="TreeGrafter"/>
</dbReference>
<evidence type="ECO:0000256" key="5">
    <source>
        <dbReference type="ARBA" id="ARBA00022898"/>
    </source>
</evidence>
<keyword evidence="6 7" id="KW-0413">Isomerase</keyword>
<proteinExistence type="inferred from homology"/>
<comment type="cofactor">
    <cofactor evidence="2 7 8">
        <name>pyridoxal 5'-phosphate</name>
        <dbReference type="ChEBI" id="CHEBI:597326"/>
    </cofactor>
</comment>
<comment type="function">
    <text evidence="7">Catalyzes the interconversion of L-alanine and D-alanine. May also act on other amino acids.</text>
</comment>
<dbReference type="PANTHER" id="PTHR30511">
    <property type="entry name" value="ALANINE RACEMASE"/>
    <property type="match status" value="1"/>
</dbReference>
<evidence type="ECO:0000256" key="6">
    <source>
        <dbReference type="ARBA" id="ARBA00023235"/>
    </source>
</evidence>
<dbReference type="GO" id="GO:0030632">
    <property type="term" value="P:D-alanine biosynthetic process"/>
    <property type="evidence" value="ECO:0007669"/>
    <property type="project" value="UniProtKB-UniRule"/>
</dbReference>
<feature type="domain" description="Alanine racemase C-terminal" evidence="10">
    <location>
        <begin position="223"/>
        <end position="345"/>
    </location>
</feature>
<dbReference type="Pfam" id="PF01168">
    <property type="entry name" value="Ala_racemase_N"/>
    <property type="match status" value="1"/>
</dbReference>
<organism evidence="11 12">
    <name type="scientific">Jannaschia pohangensis</name>
    <dbReference type="NCBI Taxonomy" id="390807"/>
    <lineage>
        <taxon>Bacteria</taxon>
        <taxon>Pseudomonadati</taxon>
        <taxon>Pseudomonadota</taxon>
        <taxon>Alphaproteobacteria</taxon>
        <taxon>Rhodobacterales</taxon>
        <taxon>Roseobacteraceae</taxon>
        <taxon>Jannaschia</taxon>
    </lineage>
</organism>
<feature type="modified residue" description="N6-(pyridoxal phosphate)lysine" evidence="7 8">
    <location>
        <position position="35"/>
    </location>
</feature>
<evidence type="ECO:0000256" key="7">
    <source>
        <dbReference type="HAMAP-Rule" id="MF_01201"/>
    </source>
</evidence>
<name>A0A1I3HN70_9RHOB</name>
<evidence type="ECO:0000256" key="9">
    <source>
        <dbReference type="PIRSR" id="PIRSR600821-52"/>
    </source>
</evidence>
<dbReference type="SUPFAM" id="SSF51419">
    <property type="entry name" value="PLP-binding barrel"/>
    <property type="match status" value="1"/>
</dbReference>
<feature type="active site" description="Proton acceptor; specific for L-alanine" evidence="7">
    <location>
        <position position="244"/>
    </location>
</feature>
<evidence type="ECO:0000313" key="12">
    <source>
        <dbReference type="Proteomes" id="UP000199110"/>
    </source>
</evidence>
<gene>
    <name evidence="11" type="ORF">SAMN04488095_0660</name>
</gene>
<dbReference type="Pfam" id="PF00842">
    <property type="entry name" value="Ala_racemase_C"/>
    <property type="match status" value="1"/>
</dbReference>
<sequence length="346" mass="36968">MGTGTLHIDLEAVAANWRALDAKSARSCETAATVKANAYGLGVVPVATRLFSEGCRAFFVATADEGLELRRALGPEPRIYCYYGHMPGDTATIKRADLVPLICSVDQLTRHLETLPRQPFGIQLDTGMNRLGLKMWEWAAVGELALQAEPVLLMSHLASADDPDSPQSAAQLALFHEMTDGLPMPRSLAATGGILLGPEYHFDMVRPGIGLYGGMPFAGADPVVSLDLPVVACFDVAEGETVGYNATWQARAPSRIATIAGGYADGLIRALGAGMDVMAGPVPCPVVGRVSMDLLTVDISHLDRDPESLRVIDAHRRVDDLAAVAGTIGYEILTSLGSRYQRHYRA</sequence>
<dbReference type="HAMAP" id="MF_01201">
    <property type="entry name" value="Ala_racemase"/>
    <property type="match status" value="1"/>
</dbReference>
<feature type="binding site" evidence="7 9">
    <location>
        <position position="292"/>
    </location>
    <ligand>
        <name>substrate</name>
    </ligand>
</feature>
<evidence type="ECO:0000256" key="8">
    <source>
        <dbReference type="PIRSR" id="PIRSR600821-50"/>
    </source>
</evidence>
<dbReference type="RefSeq" id="WP_092777080.1">
    <property type="nucleotide sequence ID" value="NZ_FORA01000001.1"/>
</dbReference>
<dbReference type="EC" id="5.1.1.1" evidence="4 7"/>
<dbReference type="GO" id="GO:0030170">
    <property type="term" value="F:pyridoxal phosphate binding"/>
    <property type="evidence" value="ECO:0007669"/>
    <property type="project" value="UniProtKB-UniRule"/>
</dbReference>
<dbReference type="InterPro" id="IPR001608">
    <property type="entry name" value="Ala_racemase_N"/>
</dbReference>
<dbReference type="Gene3D" id="3.20.20.10">
    <property type="entry name" value="Alanine racemase"/>
    <property type="match status" value="1"/>
</dbReference>
<dbReference type="InterPro" id="IPR029066">
    <property type="entry name" value="PLP-binding_barrel"/>
</dbReference>
<dbReference type="AlphaFoldDB" id="A0A1I3HN70"/>
<keyword evidence="12" id="KW-1185">Reference proteome</keyword>
<evidence type="ECO:0000256" key="1">
    <source>
        <dbReference type="ARBA" id="ARBA00000316"/>
    </source>
</evidence>
<dbReference type="UniPathway" id="UPA00042">
    <property type="reaction ID" value="UER00497"/>
</dbReference>
<dbReference type="PANTHER" id="PTHR30511:SF0">
    <property type="entry name" value="ALANINE RACEMASE, CATABOLIC-RELATED"/>
    <property type="match status" value="1"/>
</dbReference>
<feature type="active site" description="Proton acceptor; specific for D-alanine" evidence="7">
    <location>
        <position position="35"/>
    </location>
</feature>